<feature type="signal peptide" evidence="1">
    <location>
        <begin position="1"/>
        <end position="25"/>
    </location>
</feature>
<dbReference type="InterPro" id="IPR001279">
    <property type="entry name" value="Metallo-B-lactamas"/>
</dbReference>
<organism evidence="3 4">
    <name type="scientific">Thiomicrospira cyclica (strain DSM 14477 / JCM 11371 / ALM1)</name>
    <name type="common">Thioalkalimicrobium cyclicum</name>
    <dbReference type="NCBI Taxonomy" id="717773"/>
    <lineage>
        <taxon>Bacteria</taxon>
        <taxon>Pseudomonadati</taxon>
        <taxon>Pseudomonadota</taxon>
        <taxon>Gammaproteobacteria</taxon>
        <taxon>Thiotrichales</taxon>
        <taxon>Piscirickettsiaceae</taxon>
        <taxon>Thiomicrospira</taxon>
    </lineage>
</organism>
<dbReference type="CDD" id="cd16282">
    <property type="entry name" value="metallo-hydrolase-like_MBL-fold"/>
    <property type="match status" value="1"/>
</dbReference>
<dbReference type="PANTHER" id="PTHR42951">
    <property type="entry name" value="METALLO-BETA-LACTAMASE DOMAIN-CONTAINING"/>
    <property type="match status" value="1"/>
</dbReference>
<dbReference type="EMBL" id="CP002776">
    <property type="protein sequence ID" value="AEG32214.1"/>
    <property type="molecule type" value="Genomic_DNA"/>
</dbReference>
<reference evidence="3 4" key="1">
    <citation type="submission" date="2011-05" db="EMBL/GenBank/DDBJ databases">
        <title>Complete sequence of Thioalkalimicrobium cyclicum ALM1.</title>
        <authorList>
            <consortium name="US DOE Joint Genome Institute"/>
            <person name="Lucas S."/>
            <person name="Han J."/>
            <person name="Lapidus A."/>
            <person name="Cheng J.-F."/>
            <person name="Goodwin L."/>
            <person name="Pitluck S."/>
            <person name="Peters L."/>
            <person name="Mikhailova N."/>
            <person name="Davenport K."/>
            <person name="Han C."/>
            <person name="Tapia R."/>
            <person name="Land M."/>
            <person name="Hauser L."/>
            <person name="Kyrpides N."/>
            <person name="Ivanova N."/>
            <person name="Pagani I."/>
            <person name="Kappler U."/>
            <person name="Woyke T."/>
        </authorList>
    </citation>
    <scope>NUCLEOTIDE SEQUENCE [LARGE SCALE GENOMIC DNA]</scope>
    <source>
        <strain evidence="4">DSM 14477 / JCM 11371 / ALM1</strain>
    </source>
</reference>
<name>F6DA83_THICA</name>
<dbReference type="Pfam" id="PF00753">
    <property type="entry name" value="Lactamase_B"/>
    <property type="match status" value="1"/>
</dbReference>
<dbReference type="KEGG" id="tcy:Thicy_1454"/>
<sequence>MMKRRDFLLAGLGGAAALTSGKALAQDPLARALQHYMQELERAERQAGYLGPRIQIPQARRVTDGVYTVVGSMIWHNPTNYGLNNNLSFMIFEDGVFVFNGSANPALSQALHRQIQQITDKPVKWVAVENHQGHAHLGSSYWYDMGVRNFYSNRQAHADFHASWDIIKDRWSRAVGYQLTAPAYDISDEFTVFDDRMDIDVGGGEVVQMHYFGKGHTPGSTSLYIPSRNVIFPGDNAYESRMLALFSYTDTQEWVKTFERFMDFTPEGTIIVPGHGVPTDMATVKRDTYDYLQWMHREIQAIIDRGGDLRDAENLDQSQFSHREVYAQTFAGNARHIYRELKGLDLGDSTD</sequence>
<dbReference type="InterPro" id="IPR006311">
    <property type="entry name" value="TAT_signal"/>
</dbReference>
<dbReference type="STRING" id="717773.Thicy_1454"/>
<evidence type="ECO:0000313" key="3">
    <source>
        <dbReference type="EMBL" id="AEG32214.1"/>
    </source>
</evidence>
<evidence type="ECO:0000259" key="2">
    <source>
        <dbReference type="SMART" id="SM00849"/>
    </source>
</evidence>
<keyword evidence="4" id="KW-1185">Reference proteome</keyword>
<evidence type="ECO:0000313" key="4">
    <source>
        <dbReference type="Proteomes" id="UP000009232"/>
    </source>
</evidence>
<dbReference type="PROSITE" id="PS51318">
    <property type="entry name" value="TAT"/>
    <property type="match status" value="1"/>
</dbReference>
<dbReference type="InterPro" id="IPR036866">
    <property type="entry name" value="RibonucZ/Hydroxyglut_hydro"/>
</dbReference>
<evidence type="ECO:0000256" key="1">
    <source>
        <dbReference type="SAM" id="SignalP"/>
    </source>
</evidence>
<dbReference type="InterPro" id="IPR050855">
    <property type="entry name" value="NDM-1-like"/>
</dbReference>
<dbReference type="HOGENOM" id="CLU_056342_0_1_6"/>
<dbReference type="Gene3D" id="3.60.15.10">
    <property type="entry name" value="Ribonuclease Z/Hydroxyacylglutathione hydrolase-like"/>
    <property type="match status" value="1"/>
</dbReference>
<dbReference type="Proteomes" id="UP000009232">
    <property type="component" value="Chromosome"/>
</dbReference>
<dbReference type="SMART" id="SM00849">
    <property type="entry name" value="Lactamase_B"/>
    <property type="match status" value="1"/>
</dbReference>
<accession>F6DA83</accession>
<dbReference type="OrthoDB" id="9791096at2"/>
<dbReference type="RefSeq" id="WP_013835989.1">
    <property type="nucleotide sequence ID" value="NC_015581.1"/>
</dbReference>
<proteinExistence type="predicted"/>
<gene>
    <name evidence="3" type="ordered locus">Thicy_1454</name>
</gene>
<keyword evidence="1" id="KW-0732">Signal</keyword>
<feature type="domain" description="Metallo-beta-lactamase" evidence="2">
    <location>
        <begin position="85"/>
        <end position="275"/>
    </location>
</feature>
<dbReference type="AlphaFoldDB" id="F6DA83"/>
<feature type="chain" id="PRO_5003334734" evidence="1">
    <location>
        <begin position="26"/>
        <end position="351"/>
    </location>
</feature>
<protein>
    <submittedName>
        <fullName evidence="3">Beta-lactamase-like protein</fullName>
    </submittedName>
</protein>
<dbReference type="SUPFAM" id="SSF56281">
    <property type="entry name" value="Metallo-hydrolase/oxidoreductase"/>
    <property type="match status" value="1"/>
</dbReference>
<dbReference type="eggNOG" id="COG0491">
    <property type="taxonomic scope" value="Bacteria"/>
</dbReference>